<feature type="region of interest" description="Disordered" evidence="1">
    <location>
        <begin position="1"/>
        <end position="141"/>
    </location>
</feature>
<reference evidence="3" key="1">
    <citation type="submission" date="2012-06" db="EMBL/GenBank/DDBJ databases">
        <title>The genome sequence of Coniosporium apollinis CBS 100218.</title>
        <authorList>
            <consortium name="The Broad Institute Genome Sequencing Platform"/>
            <person name="Cuomo C."/>
            <person name="Gorbushina A."/>
            <person name="Noack S."/>
            <person name="Walker B."/>
            <person name="Young S.K."/>
            <person name="Zeng Q."/>
            <person name="Gargeya S."/>
            <person name="Fitzgerald M."/>
            <person name="Haas B."/>
            <person name="Abouelleil A."/>
            <person name="Alvarado L."/>
            <person name="Arachchi H.M."/>
            <person name="Berlin A.M."/>
            <person name="Chapman S.B."/>
            <person name="Goldberg J."/>
            <person name="Griggs A."/>
            <person name="Gujja S."/>
            <person name="Hansen M."/>
            <person name="Howarth C."/>
            <person name="Imamovic A."/>
            <person name="Larimer J."/>
            <person name="McCowan C."/>
            <person name="Montmayeur A."/>
            <person name="Murphy C."/>
            <person name="Neiman D."/>
            <person name="Pearson M."/>
            <person name="Priest M."/>
            <person name="Roberts A."/>
            <person name="Saif S."/>
            <person name="Shea T."/>
            <person name="Sisk P."/>
            <person name="Sykes S."/>
            <person name="Wortman J."/>
            <person name="Nusbaum C."/>
            <person name="Birren B."/>
        </authorList>
    </citation>
    <scope>NUCLEOTIDE SEQUENCE [LARGE SCALE GENOMIC DNA]</scope>
    <source>
        <strain evidence="3">CBS 100218</strain>
    </source>
</reference>
<dbReference type="GeneID" id="19905705"/>
<accession>R7Z5A0</accession>
<protein>
    <submittedName>
        <fullName evidence="2">Uncharacterized protein</fullName>
    </submittedName>
</protein>
<feature type="compositionally biased region" description="Low complexity" evidence="1">
    <location>
        <begin position="31"/>
        <end position="67"/>
    </location>
</feature>
<dbReference type="AlphaFoldDB" id="R7Z5A0"/>
<gene>
    <name evidence="2" type="ORF">W97_08394</name>
</gene>
<dbReference type="RefSeq" id="XP_007784398.1">
    <property type="nucleotide sequence ID" value="XM_007786208.1"/>
</dbReference>
<sequence length="253" mass="27268">MQTDAATEYYEQPARLTRPLDSLSASDRANLRALPASPARSSSPAEAAAVQSSASPAPRVILESNPSTPSPSISPPATYSTISSGSSSPSPLDNQRSSHEAVNDGSDFTHPSNEPSDWEDYESSGSETPDRDGSACQPSEDDAPDAYYLRCGPDLFLRAPPLSFRDLLAVVPRTGSSIEAADALGGPDAAMELTPLDYDDLAELANLVMRPDWDQGAIEIRGFWWADFDGWFVEGARGIMTDSWSKRGRLRRK</sequence>
<organism evidence="2 3">
    <name type="scientific">Coniosporium apollinis (strain CBS 100218)</name>
    <name type="common">Rock-inhabiting black yeast</name>
    <dbReference type="NCBI Taxonomy" id="1168221"/>
    <lineage>
        <taxon>Eukaryota</taxon>
        <taxon>Fungi</taxon>
        <taxon>Dikarya</taxon>
        <taxon>Ascomycota</taxon>
        <taxon>Pezizomycotina</taxon>
        <taxon>Dothideomycetes</taxon>
        <taxon>Dothideomycetes incertae sedis</taxon>
        <taxon>Coniosporium</taxon>
    </lineage>
</organism>
<evidence type="ECO:0000313" key="3">
    <source>
        <dbReference type="Proteomes" id="UP000016924"/>
    </source>
</evidence>
<name>R7Z5A0_CONA1</name>
<evidence type="ECO:0000313" key="2">
    <source>
        <dbReference type="EMBL" id="EON69081.1"/>
    </source>
</evidence>
<dbReference type="EMBL" id="JH767606">
    <property type="protein sequence ID" value="EON69081.1"/>
    <property type="molecule type" value="Genomic_DNA"/>
</dbReference>
<keyword evidence="3" id="KW-1185">Reference proteome</keyword>
<dbReference type="Proteomes" id="UP000016924">
    <property type="component" value="Unassembled WGS sequence"/>
</dbReference>
<proteinExistence type="predicted"/>
<feature type="compositionally biased region" description="Low complexity" evidence="1">
    <location>
        <begin position="75"/>
        <end position="90"/>
    </location>
</feature>
<dbReference type="HOGENOM" id="CLU_1098435_0_0_1"/>
<evidence type="ECO:0000256" key="1">
    <source>
        <dbReference type="SAM" id="MobiDB-lite"/>
    </source>
</evidence>